<dbReference type="EMBL" id="SGBB01000007">
    <property type="protein sequence ID" value="RZD18604.1"/>
    <property type="molecule type" value="Genomic_DNA"/>
</dbReference>
<feature type="compositionally biased region" description="Polar residues" evidence="1">
    <location>
        <begin position="91"/>
        <end position="100"/>
    </location>
</feature>
<reference evidence="2 3" key="1">
    <citation type="journal article" date="2019" name="ISME J.">
        <title>Insights into ecological role of a new deltaproteobacterial order Candidatus Acidulodesulfobacterales by metagenomics and metatranscriptomics.</title>
        <authorList>
            <person name="Tan S."/>
            <person name="Liu J."/>
            <person name="Fang Y."/>
            <person name="Hedlund B.P."/>
            <person name="Lian Z.H."/>
            <person name="Huang L.Y."/>
            <person name="Li J.T."/>
            <person name="Huang L.N."/>
            <person name="Li W.J."/>
            <person name="Jiang H.C."/>
            <person name="Dong H.L."/>
            <person name="Shu W.S."/>
        </authorList>
    </citation>
    <scope>NUCLEOTIDE SEQUENCE [LARGE SCALE GENOMIC DNA]</scope>
    <source>
        <strain evidence="2">AP1</strain>
    </source>
</reference>
<sequence length="106" mass="11923">MAGIIEIQQIITNASLVEKVASTPQTFAINSNSISKEKNDNTGIKKSDTVNETNEVLEPIDENYGNFEENKEEEQKKQEEQEEQEETKTNAGSSENNTLHHINIMV</sequence>
<comment type="caution">
    <text evidence="2">The sequence shown here is derived from an EMBL/GenBank/DDBJ whole genome shotgun (WGS) entry which is preliminary data.</text>
</comment>
<protein>
    <submittedName>
        <fullName evidence="2">Uncharacterized protein</fullName>
    </submittedName>
</protein>
<name>A0A519BMW0_9DELT</name>
<gene>
    <name evidence="2" type="ORF">EVG15_05250</name>
</gene>
<feature type="compositionally biased region" description="Basic and acidic residues" evidence="1">
    <location>
        <begin position="35"/>
        <end position="49"/>
    </location>
</feature>
<evidence type="ECO:0000256" key="1">
    <source>
        <dbReference type="SAM" id="MobiDB-lite"/>
    </source>
</evidence>
<organism evidence="2 3">
    <name type="scientific">Candidatus Acididesulfobacter diazotrophicus</name>
    <dbReference type="NCBI Taxonomy" id="2597226"/>
    <lineage>
        <taxon>Bacteria</taxon>
        <taxon>Deltaproteobacteria</taxon>
        <taxon>Candidatus Acidulodesulfobacterales</taxon>
        <taxon>Candidatus Acididesulfobacter</taxon>
    </lineage>
</organism>
<dbReference type="Proteomes" id="UP000319296">
    <property type="component" value="Unassembled WGS sequence"/>
</dbReference>
<proteinExistence type="predicted"/>
<feature type="region of interest" description="Disordered" evidence="1">
    <location>
        <begin position="32"/>
        <end position="106"/>
    </location>
</feature>
<evidence type="ECO:0000313" key="2">
    <source>
        <dbReference type="EMBL" id="RZD18604.1"/>
    </source>
</evidence>
<accession>A0A519BMW0</accession>
<dbReference type="AlphaFoldDB" id="A0A519BMW0"/>
<evidence type="ECO:0000313" key="3">
    <source>
        <dbReference type="Proteomes" id="UP000319296"/>
    </source>
</evidence>